<name>A0A448YH33_BRENA</name>
<dbReference type="PROSITE" id="PS50067">
    <property type="entry name" value="KINESIN_MOTOR_2"/>
    <property type="match status" value="1"/>
</dbReference>
<dbReference type="PROSITE" id="PS00411">
    <property type="entry name" value="KINESIN_MOTOR_1"/>
    <property type="match status" value="1"/>
</dbReference>
<dbReference type="GO" id="GO:0008017">
    <property type="term" value="F:microtubule binding"/>
    <property type="evidence" value="ECO:0007669"/>
    <property type="project" value="InterPro"/>
</dbReference>
<dbReference type="Gene3D" id="3.40.850.10">
    <property type="entry name" value="Kinesin motor domain"/>
    <property type="match status" value="1"/>
</dbReference>
<feature type="region of interest" description="Disordered" evidence="11">
    <location>
        <begin position="22"/>
        <end position="57"/>
    </location>
</feature>
<evidence type="ECO:0000256" key="1">
    <source>
        <dbReference type="ARBA" id="ARBA00004245"/>
    </source>
</evidence>
<dbReference type="PRINTS" id="PR00380">
    <property type="entry name" value="KINESINHEAVY"/>
</dbReference>
<feature type="binding site" evidence="9">
    <location>
        <begin position="164"/>
        <end position="171"/>
    </location>
    <ligand>
        <name>ATP</name>
        <dbReference type="ChEBI" id="CHEBI:30616"/>
    </ligand>
</feature>
<dbReference type="SMART" id="SM00129">
    <property type="entry name" value="KISc"/>
    <property type="match status" value="1"/>
</dbReference>
<accession>A0A448YH33</accession>
<proteinExistence type="inferred from homology"/>
<dbReference type="GO" id="GO:0008574">
    <property type="term" value="F:plus-end-directed microtubule motor activity"/>
    <property type="evidence" value="ECO:0007669"/>
    <property type="project" value="UniProtKB-ARBA"/>
</dbReference>
<keyword evidence="7 9" id="KW-0505">Motor protein</keyword>
<keyword evidence="6" id="KW-0175">Coiled coil</keyword>
<keyword evidence="2" id="KW-0963">Cytoplasm</keyword>
<dbReference type="Pfam" id="PF00225">
    <property type="entry name" value="Kinesin"/>
    <property type="match status" value="1"/>
</dbReference>
<feature type="compositionally biased region" description="Basic and acidic residues" evidence="11">
    <location>
        <begin position="28"/>
        <end position="37"/>
    </location>
</feature>
<dbReference type="GO" id="GO:0061673">
    <property type="term" value="C:mitotic spindle astral microtubule"/>
    <property type="evidence" value="ECO:0007669"/>
    <property type="project" value="UniProtKB-ARBA"/>
</dbReference>
<dbReference type="InterPro" id="IPR027417">
    <property type="entry name" value="P-loop_NTPase"/>
</dbReference>
<dbReference type="SUPFAM" id="SSF52540">
    <property type="entry name" value="P-loop containing nucleoside triphosphate hydrolases"/>
    <property type="match status" value="1"/>
</dbReference>
<feature type="region of interest" description="Disordered" evidence="11">
    <location>
        <begin position="684"/>
        <end position="725"/>
    </location>
</feature>
<evidence type="ECO:0000256" key="11">
    <source>
        <dbReference type="SAM" id="MobiDB-lite"/>
    </source>
</evidence>
<dbReference type="GO" id="GO:0005634">
    <property type="term" value="C:nucleus"/>
    <property type="evidence" value="ECO:0007669"/>
    <property type="project" value="UniProtKB-ARBA"/>
</dbReference>
<dbReference type="PANTHER" id="PTHR47968:SF13">
    <property type="entry name" value="KINESIN-LIKE PROTEIN KIF19 ISOFORM X1"/>
    <property type="match status" value="1"/>
</dbReference>
<dbReference type="InterPro" id="IPR019821">
    <property type="entry name" value="Kinesin_motor_CS"/>
</dbReference>
<protein>
    <recommendedName>
        <fullName evidence="10">Kinesin-like protein</fullName>
    </recommendedName>
</protein>
<evidence type="ECO:0000256" key="10">
    <source>
        <dbReference type="RuleBase" id="RU000394"/>
    </source>
</evidence>
<dbReference type="STRING" id="13370.A0A448YH33"/>
<dbReference type="AlphaFoldDB" id="A0A448YH33"/>
<dbReference type="InterPro" id="IPR027640">
    <property type="entry name" value="Kinesin-like_fam"/>
</dbReference>
<dbReference type="InParanoid" id="A0A448YH33"/>
<dbReference type="Proteomes" id="UP000290900">
    <property type="component" value="Unassembled WGS sequence"/>
</dbReference>
<keyword evidence="14" id="KW-1185">Reference proteome</keyword>
<evidence type="ECO:0000256" key="3">
    <source>
        <dbReference type="ARBA" id="ARBA00022701"/>
    </source>
</evidence>
<feature type="compositionally biased region" description="Polar residues" evidence="11">
    <location>
        <begin position="705"/>
        <end position="719"/>
    </location>
</feature>
<dbReference type="PANTHER" id="PTHR47968">
    <property type="entry name" value="CENTROMERE PROTEIN E"/>
    <property type="match status" value="1"/>
</dbReference>
<keyword evidence="4 9" id="KW-0547">Nucleotide-binding</keyword>
<organism evidence="13 14">
    <name type="scientific">Brettanomyces naardenensis</name>
    <name type="common">Yeast</name>
    <dbReference type="NCBI Taxonomy" id="13370"/>
    <lineage>
        <taxon>Eukaryota</taxon>
        <taxon>Fungi</taxon>
        <taxon>Dikarya</taxon>
        <taxon>Ascomycota</taxon>
        <taxon>Saccharomycotina</taxon>
        <taxon>Pichiomycetes</taxon>
        <taxon>Pichiales</taxon>
        <taxon>Pichiaceae</taxon>
        <taxon>Brettanomyces</taxon>
    </lineage>
</organism>
<dbReference type="GO" id="GO:0051656">
    <property type="term" value="P:establishment of organelle localization"/>
    <property type="evidence" value="ECO:0007669"/>
    <property type="project" value="UniProtKB-ARBA"/>
</dbReference>
<evidence type="ECO:0000313" key="14">
    <source>
        <dbReference type="Proteomes" id="UP000290900"/>
    </source>
</evidence>
<evidence type="ECO:0000256" key="5">
    <source>
        <dbReference type="ARBA" id="ARBA00022840"/>
    </source>
</evidence>
<evidence type="ECO:0000256" key="4">
    <source>
        <dbReference type="ARBA" id="ARBA00022741"/>
    </source>
</evidence>
<dbReference type="GO" id="GO:0035371">
    <property type="term" value="C:microtubule plus-end"/>
    <property type="evidence" value="ECO:0007669"/>
    <property type="project" value="UniProtKB-ARBA"/>
</dbReference>
<keyword evidence="5 9" id="KW-0067">ATP-binding</keyword>
<evidence type="ECO:0000313" key="13">
    <source>
        <dbReference type="EMBL" id="VEU20242.1"/>
    </source>
</evidence>
<sequence length="813" mass="91247">MSKEASITVAVRIRPLNGAETALISSRKSSDSSRKSSDSGSSLRRTTDNHGIGYPNFKYRPRRVSGRNILEVVDDRMLIFDPNRSRSLAEIENSAFSGRISSISKRSLSGTHVGLHNRRNREHRFVFDRLFDQNSSQEEVYNYTGKPLLDSVLEGYNATVFAYGATGCGKTYTISGKPENPGVIFLTLRDLFSRIESSRDDRDAEVTLSYLEIYNETIRDLLNPRTDSRILQLRENDHTRIFVTNLSEHHPQSVNEVMDMIIVGNRNRTVSPTAANAVSSRSHAVLQINLVQKPRDEIDLQEKQTLSTLSFIDLAGSERASATKNRGVRLHEGANINKSLLALGNCINALCDTKRSSHIPYRDSKLTRLLKFSLGGNCKTVMIVCVSPSASHYDETLNALKYANRAKSIKTKVLKNYQNVNKHIGSYLKIINEQKREIEQLRAGRDSAIQAAVKKHVEMRENCQEQVLESTKRLEKSIEKNYEIKLEKAAILAKSRFLAIQKTSIDQFLDAFEEFNSTLRYEPQCDELVRCAAQLSNALGVQIRTLESEYARPSELDFILRDTSAAVLSKLKEIDGWCDVDEALFTSNVKRISESLSKSTLYESSVIFDESVNHSGPFDFVFQSLFRAMDTLLQLTSSELSEERMAHGLKKYQSIVRDCKTSIEDMIENGFRLVRSRGITPKASQFAFESPTRGRTPLVDDSDPKSTATKRNTASPSRSPSKKLRWDNASDINNIDSGMENIEPTSLTSKSLTATPKIGSPGRMTGLGVSIFHKDDLARGGKVLLPFLLKENELNDANFKEDSSSMEIDELEI</sequence>
<dbReference type="InterPro" id="IPR001752">
    <property type="entry name" value="Kinesin_motor_dom"/>
</dbReference>
<keyword evidence="3 10" id="KW-0493">Microtubule</keyword>
<dbReference type="OrthoDB" id="3176171at2759"/>
<comment type="similarity">
    <text evidence="9 10">Belongs to the TRAFAC class myosin-kinesin ATPase superfamily. Kinesin family.</text>
</comment>
<feature type="domain" description="Kinesin motor" evidence="12">
    <location>
        <begin position="6"/>
        <end position="409"/>
    </location>
</feature>
<evidence type="ECO:0000256" key="6">
    <source>
        <dbReference type="ARBA" id="ARBA00023054"/>
    </source>
</evidence>
<evidence type="ECO:0000259" key="12">
    <source>
        <dbReference type="PROSITE" id="PS50067"/>
    </source>
</evidence>
<dbReference type="CDD" id="cd01370">
    <property type="entry name" value="KISc_KIP3_like"/>
    <property type="match status" value="1"/>
</dbReference>
<dbReference type="EMBL" id="CAACVR010000003">
    <property type="protein sequence ID" value="VEU20242.1"/>
    <property type="molecule type" value="Genomic_DNA"/>
</dbReference>
<evidence type="ECO:0000256" key="7">
    <source>
        <dbReference type="ARBA" id="ARBA00023175"/>
    </source>
</evidence>
<keyword evidence="8" id="KW-0206">Cytoskeleton</keyword>
<gene>
    <name evidence="13" type="ORF">BRENAR_LOCUS977</name>
</gene>
<dbReference type="GO" id="GO:0010970">
    <property type="term" value="P:transport along microtubule"/>
    <property type="evidence" value="ECO:0007669"/>
    <property type="project" value="UniProtKB-ARBA"/>
</dbReference>
<dbReference type="GO" id="GO:0090307">
    <property type="term" value="P:mitotic spindle assembly"/>
    <property type="evidence" value="ECO:0007669"/>
    <property type="project" value="UniProtKB-ARBA"/>
</dbReference>
<reference evidence="13 14" key="1">
    <citation type="submission" date="2018-12" db="EMBL/GenBank/DDBJ databases">
        <authorList>
            <person name="Tiukova I."/>
            <person name="Dainat J."/>
        </authorList>
    </citation>
    <scope>NUCLEOTIDE SEQUENCE [LARGE SCALE GENOMIC DNA]</scope>
</reference>
<evidence type="ECO:0000256" key="8">
    <source>
        <dbReference type="ARBA" id="ARBA00023212"/>
    </source>
</evidence>
<dbReference type="GO" id="GO:0005524">
    <property type="term" value="F:ATP binding"/>
    <property type="evidence" value="ECO:0007669"/>
    <property type="project" value="UniProtKB-UniRule"/>
</dbReference>
<dbReference type="GO" id="GO:0033047">
    <property type="term" value="P:regulation of mitotic sister chromatid segregation"/>
    <property type="evidence" value="ECO:0007669"/>
    <property type="project" value="UniProtKB-ARBA"/>
</dbReference>
<evidence type="ECO:0000256" key="2">
    <source>
        <dbReference type="ARBA" id="ARBA00022490"/>
    </source>
</evidence>
<evidence type="ECO:0000256" key="9">
    <source>
        <dbReference type="PROSITE-ProRule" id="PRU00283"/>
    </source>
</evidence>
<dbReference type="FunFam" id="3.40.850.10:FF:000090">
    <property type="entry name" value="Kinesin-like protein"/>
    <property type="match status" value="1"/>
</dbReference>
<comment type="subcellular location">
    <subcellularLocation>
        <location evidence="1">Cytoplasm</location>
        <location evidence="1">Cytoskeleton</location>
    </subcellularLocation>
</comment>
<dbReference type="GO" id="GO:0070462">
    <property type="term" value="P:plus-end specific microtubule depolymerization"/>
    <property type="evidence" value="ECO:0007669"/>
    <property type="project" value="UniProtKB-ARBA"/>
</dbReference>
<dbReference type="FunCoup" id="A0A448YH33">
    <property type="interactions" value="98"/>
</dbReference>
<dbReference type="InterPro" id="IPR036961">
    <property type="entry name" value="Kinesin_motor_dom_sf"/>
</dbReference>